<dbReference type="Proteomes" id="UP000295124">
    <property type="component" value="Unassembled WGS sequence"/>
</dbReference>
<dbReference type="EMBL" id="SMKX01000029">
    <property type="protein sequence ID" value="TDD59967.1"/>
    <property type="molecule type" value="Genomic_DNA"/>
</dbReference>
<organism evidence="2 3">
    <name type="scientific">Kribbella antibiotica</name>
    <dbReference type="NCBI Taxonomy" id="190195"/>
    <lineage>
        <taxon>Bacteria</taxon>
        <taxon>Bacillati</taxon>
        <taxon>Actinomycetota</taxon>
        <taxon>Actinomycetes</taxon>
        <taxon>Propionibacteriales</taxon>
        <taxon>Kribbellaceae</taxon>
        <taxon>Kribbella</taxon>
    </lineage>
</organism>
<accession>A0A4V2YPX8</accession>
<keyword evidence="1" id="KW-0812">Transmembrane</keyword>
<keyword evidence="1" id="KW-0472">Membrane</keyword>
<protein>
    <submittedName>
        <fullName evidence="2">ABC transporter permease</fullName>
    </submittedName>
</protein>
<proteinExistence type="predicted"/>
<evidence type="ECO:0000313" key="3">
    <source>
        <dbReference type="Proteomes" id="UP000295124"/>
    </source>
</evidence>
<evidence type="ECO:0000256" key="1">
    <source>
        <dbReference type="SAM" id="Phobius"/>
    </source>
</evidence>
<evidence type="ECO:0000313" key="2">
    <source>
        <dbReference type="EMBL" id="TDD59967.1"/>
    </source>
</evidence>
<feature type="transmembrane region" description="Helical" evidence="1">
    <location>
        <begin position="194"/>
        <end position="216"/>
    </location>
</feature>
<feature type="transmembrane region" description="Helical" evidence="1">
    <location>
        <begin position="120"/>
        <end position="146"/>
    </location>
</feature>
<keyword evidence="3" id="KW-1185">Reference proteome</keyword>
<dbReference type="OrthoDB" id="5188656at2"/>
<feature type="transmembrane region" description="Helical" evidence="1">
    <location>
        <begin position="166"/>
        <end position="187"/>
    </location>
</feature>
<dbReference type="AlphaFoldDB" id="A0A4V2YPX8"/>
<feature type="transmembrane region" description="Helical" evidence="1">
    <location>
        <begin position="248"/>
        <end position="270"/>
    </location>
</feature>
<feature type="transmembrane region" description="Helical" evidence="1">
    <location>
        <begin position="76"/>
        <end position="99"/>
    </location>
</feature>
<feature type="transmembrane region" description="Helical" evidence="1">
    <location>
        <begin position="34"/>
        <end position="56"/>
    </location>
</feature>
<gene>
    <name evidence="2" type="ORF">E1263_12770</name>
</gene>
<name>A0A4V2YPX8_9ACTN</name>
<keyword evidence="1" id="KW-1133">Transmembrane helix</keyword>
<sequence>MTIALERPVSTHAQSLARGIHSEWIKVRTLRSTWIGLATVVVIMIGFGALAAAMATGSVTDPGGDGGPPFAGAGPLGTALSGANLAVLLVGVLGSLAGAREYGSRMITATVTTMPRRWQVIVAKSAALAAVMIPTAVIAVMGAYGVAMGILGANGNATVALTDDGVLSSLLGMVGYLVAVAVLGLCLGSLLRSVAGSIGTVVGGLLIVPALASALLPDSWDKVLQLLPSSAAASFTEVGMAGGSTLSAGAGAAVLIGWVVALMAGAVVAIHRRDV</sequence>
<comment type="caution">
    <text evidence="2">The sequence shown here is derived from an EMBL/GenBank/DDBJ whole genome shotgun (WGS) entry which is preliminary data.</text>
</comment>
<reference evidence="2 3" key="1">
    <citation type="submission" date="2019-03" db="EMBL/GenBank/DDBJ databases">
        <title>Draft genome sequences of novel Actinobacteria.</title>
        <authorList>
            <person name="Sahin N."/>
            <person name="Ay H."/>
            <person name="Saygin H."/>
        </authorList>
    </citation>
    <scope>NUCLEOTIDE SEQUENCE [LARGE SCALE GENOMIC DNA]</scope>
    <source>
        <strain evidence="2 3">JCM 13523</strain>
    </source>
</reference>
<dbReference type="RefSeq" id="WP_132167471.1">
    <property type="nucleotide sequence ID" value="NZ_SMKX01000029.1"/>
</dbReference>